<feature type="active site" description="Proton acceptor" evidence="9">
    <location>
        <position position="26"/>
    </location>
</feature>
<dbReference type="PANTHER" id="PTHR12589">
    <property type="entry name" value="PYRUVOYL TETRAHYDROBIOPTERIN SYNTHASE"/>
    <property type="match status" value="1"/>
</dbReference>
<keyword evidence="8" id="KW-0671">Queuosine biosynthesis</keyword>
<evidence type="ECO:0000313" key="11">
    <source>
        <dbReference type="EMBL" id="VVM08141.1"/>
    </source>
</evidence>
<dbReference type="Pfam" id="PF01242">
    <property type="entry name" value="PTPS"/>
    <property type="match status" value="1"/>
</dbReference>
<dbReference type="GO" id="GO:0070497">
    <property type="term" value="F:6-carboxytetrahydropterin synthase activity"/>
    <property type="evidence" value="ECO:0007669"/>
    <property type="project" value="UniProtKB-EC"/>
</dbReference>
<dbReference type="InterPro" id="IPR038418">
    <property type="entry name" value="6-PTP_synth/QueD_sf"/>
</dbReference>
<dbReference type="RefSeq" id="WP_142660965.1">
    <property type="nucleotide sequence ID" value="NZ_CABFVA020000119.1"/>
</dbReference>
<protein>
    <recommendedName>
        <fullName evidence="3 8">6-carboxy-5,6,7,8-tetrahydropterin synthase</fullName>
        <ecNumber evidence="8">4.-.-.-</ecNumber>
    </recommendedName>
</protein>
<dbReference type="GO" id="GO:0008616">
    <property type="term" value="P:tRNA queuosine(34) biosynthetic process"/>
    <property type="evidence" value="ECO:0007669"/>
    <property type="project" value="UniProtKB-KW"/>
</dbReference>
<evidence type="ECO:0000256" key="4">
    <source>
        <dbReference type="ARBA" id="ARBA00022723"/>
    </source>
</evidence>
<dbReference type="EC" id="4.-.-.-" evidence="8"/>
<reference evidence="11 12" key="1">
    <citation type="submission" date="2019-09" db="EMBL/GenBank/DDBJ databases">
        <authorList>
            <person name="Cremers G."/>
        </authorList>
    </citation>
    <scope>NUCLEOTIDE SEQUENCE [LARGE SCALE GENOMIC DNA]</scope>
    <source>
        <strain evidence="11">4A</strain>
    </source>
</reference>
<evidence type="ECO:0000256" key="1">
    <source>
        <dbReference type="ARBA" id="ARBA00005061"/>
    </source>
</evidence>
<dbReference type="PANTHER" id="PTHR12589:SF7">
    <property type="entry name" value="6-PYRUVOYL TETRAHYDROBIOPTERIN SYNTHASE"/>
    <property type="match status" value="1"/>
</dbReference>
<feature type="binding site" evidence="10">
    <location>
        <position position="30"/>
    </location>
    <ligand>
        <name>Zn(2+)</name>
        <dbReference type="ChEBI" id="CHEBI:29105"/>
    </ligand>
</feature>
<evidence type="ECO:0000256" key="3">
    <source>
        <dbReference type="ARBA" id="ARBA00018141"/>
    </source>
</evidence>
<dbReference type="InterPro" id="IPR007115">
    <property type="entry name" value="6-PTP_synth/QueD"/>
</dbReference>
<evidence type="ECO:0000313" key="12">
    <source>
        <dbReference type="Proteomes" id="UP000334923"/>
    </source>
</evidence>
<feature type="active site" description="Charge relay system" evidence="9">
    <location>
        <position position="109"/>
    </location>
</feature>
<organism evidence="11 12">
    <name type="scientific">Methylacidimicrobium tartarophylax</name>
    <dbReference type="NCBI Taxonomy" id="1041768"/>
    <lineage>
        <taxon>Bacteria</taxon>
        <taxon>Pseudomonadati</taxon>
        <taxon>Verrucomicrobiota</taxon>
        <taxon>Methylacidimicrobium</taxon>
    </lineage>
</organism>
<evidence type="ECO:0000256" key="2">
    <source>
        <dbReference type="ARBA" id="ARBA00008900"/>
    </source>
</evidence>
<feature type="binding site" evidence="10">
    <location>
        <position position="32"/>
    </location>
    <ligand>
        <name>Zn(2+)</name>
        <dbReference type="ChEBI" id="CHEBI:29105"/>
    </ligand>
</feature>
<evidence type="ECO:0000256" key="5">
    <source>
        <dbReference type="ARBA" id="ARBA00022833"/>
    </source>
</evidence>
<evidence type="ECO:0000256" key="10">
    <source>
        <dbReference type="PIRSR" id="PIRSR006113-2"/>
    </source>
</evidence>
<dbReference type="OrthoDB" id="9804698at2"/>
<dbReference type="GO" id="GO:0046872">
    <property type="term" value="F:metal ion binding"/>
    <property type="evidence" value="ECO:0007669"/>
    <property type="project" value="UniProtKB-KW"/>
</dbReference>
<dbReference type="PIRSF" id="PIRSF006113">
    <property type="entry name" value="PTP_synth"/>
    <property type="match status" value="1"/>
</dbReference>
<keyword evidence="12" id="KW-1185">Reference proteome</keyword>
<comment type="cofactor">
    <cofactor evidence="8 10">
        <name>Zn(2+)</name>
        <dbReference type="ChEBI" id="CHEBI:29105"/>
    </cofactor>
    <text evidence="8 10">Binds 1 zinc ion per subunit.</text>
</comment>
<gene>
    <name evidence="11" type="primary">queD</name>
    <name evidence="11" type="synonym">ptpS</name>
    <name evidence="11" type="synonym">PTS</name>
    <name evidence="11" type="ORF">MAMT_02140</name>
</gene>
<keyword evidence="4 8" id="KW-0479">Metal-binding</keyword>
<evidence type="ECO:0000256" key="6">
    <source>
        <dbReference type="ARBA" id="ARBA00023239"/>
    </source>
</evidence>
<accession>A0A5E6MG99</accession>
<sequence length="127" mass="14498">MRVTIEKDFRFEAAQQLPGFPEGHKCRRLHGHSFEVRVAIEGEVDPATGILYDHARISRAVEPLLTELDHRFLNEIPGLENPTIESMAHWFWERLVPLLPGLAQITICETPRVRCLYRGPTSSPARS</sequence>
<dbReference type="Proteomes" id="UP000334923">
    <property type="component" value="Unassembled WGS sequence"/>
</dbReference>
<dbReference type="AlphaFoldDB" id="A0A5E6MG99"/>
<dbReference type="Gene3D" id="3.30.479.10">
    <property type="entry name" value="6-pyruvoyl tetrahydropterin synthase/QueD"/>
    <property type="match status" value="1"/>
</dbReference>
<feature type="active site" description="Charge relay system" evidence="9">
    <location>
        <position position="70"/>
    </location>
</feature>
<keyword evidence="5 8" id="KW-0862">Zinc</keyword>
<comment type="similarity">
    <text evidence="2 8">Belongs to the PTPS family. QueD subfamily.</text>
</comment>
<evidence type="ECO:0000256" key="8">
    <source>
        <dbReference type="PIRNR" id="PIRNR006113"/>
    </source>
</evidence>
<proteinExistence type="inferred from homology"/>
<keyword evidence="6 8" id="KW-0456">Lyase</keyword>
<evidence type="ECO:0000256" key="7">
    <source>
        <dbReference type="ARBA" id="ARBA00048807"/>
    </source>
</evidence>
<dbReference type="SUPFAM" id="SSF55620">
    <property type="entry name" value="Tetrahydrobiopterin biosynthesis enzymes-like"/>
    <property type="match status" value="1"/>
</dbReference>
<dbReference type="UniPathway" id="UPA00391"/>
<dbReference type="EMBL" id="CABFVA020000119">
    <property type="protein sequence ID" value="VVM08141.1"/>
    <property type="molecule type" value="Genomic_DNA"/>
</dbReference>
<comment type="catalytic activity">
    <reaction evidence="7 8">
        <text>7,8-dihydroneopterin 3'-triphosphate + H2O = 6-carboxy-5,6,7,8-tetrahydropterin + triphosphate + acetaldehyde + 2 H(+)</text>
        <dbReference type="Rhea" id="RHEA:27966"/>
        <dbReference type="ChEBI" id="CHEBI:15343"/>
        <dbReference type="ChEBI" id="CHEBI:15377"/>
        <dbReference type="ChEBI" id="CHEBI:15378"/>
        <dbReference type="ChEBI" id="CHEBI:18036"/>
        <dbReference type="ChEBI" id="CHEBI:58462"/>
        <dbReference type="ChEBI" id="CHEBI:61032"/>
        <dbReference type="EC" id="4.1.2.50"/>
    </reaction>
</comment>
<comment type="pathway">
    <text evidence="1 8">Purine metabolism; 7-cyano-7-deazaguanine biosynthesis.</text>
</comment>
<name>A0A5E6MG99_9BACT</name>
<evidence type="ECO:0000256" key="9">
    <source>
        <dbReference type="PIRSR" id="PIRSR006113-1"/>
    </source>
</evidence>
<dbReference type="NCBIfam" id="TIGR03367">
    <property type="entry name" value="queuosine_QueD"/>
    <property type="match status" value="1"/>
</dbReference>